<feature type="compositionally biased region" description="Low complexity" evidence="1">
    <location>
        <begin position="1"/>
        <end position="15"/>
    </location>
</feature>
<dbReference type="EMBL" id="CP011340">
    <property type="protein sequence ID" value="ALC18953.1"/>
    <property type="molecule type" value="Genomic_DNA"/>
</dbReference>
<name>A0A0M3QH56_STRPR</name>
<gene>
    <name evidence="2" type="ORF">SPRI_0647</name>
</gene>
<sequence length="400" mass="44142">MPKTSTSSTTAPDTTWLGHGRHLGPTPEQDVRRNLIALKAAGVIDDFLDLAPADASVASDAFATGGGGLPHAPGADESAAEPDPSARRLFEARWRVDGDVTVRAQLTCFDSHGRQRDGEAVGWVLAAKAERTWDQRWPSPAAMFWPDSGRVDWDHDTVPGLRLRTTNRLPDDDKEIRRLLKDCSRVSWNIHVVVHEAMTPDARGRRPLTPFLPSSLHHRVVEHRASPEQFRLVNWAMRDLHVRVPRGGAVVLPSASAGQEYDAERFSVRSVFLDGSEPTELVEKVTAFAELPRTLTADAEQALDSLRRRWHLLTMEEELAHTRRLVTKYAEALEAMTRSRDLYREAAELAQAALAEVTGSGGVPRPASEDAAAKAAGSPRNTLIKALGRFKDTSRQHPQK</sequence>
<dbReference type="STRING" id="38300.SPRI_0647"/>
<dbReference type="KEGG" id="spri:SPRI_0647"/>
<accession>A0A0M3QH56</accession>
<dbReference type="OMA" id="HEAMTPD"/>
<evidence type="ECO:0000313" key="2">
    <source>
        <dbReference type="EMBL" id="ALC18953.1"/>
    </source>
</evidence>
<dbReference type="OrthoDB" id="4277287at2"/>
<proteinExistence type="predicted"/>
<dbReference type="GeneID" id="97238272"/>
<feature type="region of interest" description="Disordered" evidence="1">
    <location>
        <begin position="1"/>
        <end position="27"/>
    </location>
</feature>
<reference evidence="2 3" key="1">
    <citation type="submission" date="2015-08" db="EMBL/GenBank/DDBJ databases">
        <title>Genome sequence of the pristinamycin over-producing bacterium Streptomyces pristinaespiralis HCCB10218.</title>
        <authorList>
            <person name="Tian J."/>
            <person name="Yang J."/>
            <person name="Li L."/>
            <person name="Ruan L."/>
            <person name="Wei W."/>
            <person name="Zheng G."/>
            <person name="Wei Z."/>
            <person name="Yang S."/>
            <person name="Ge M."/>
            <person name="Jiang W."/>
            <person name="Lu Y."/>
        </authorList>
    </citation>
    <scope>NUCLEOTIDE SEQUENCE [LARGE SCALE GENOMIC DNA]</scope>
    <source>
        <strain evidence="2 3">HCCB 10218</strain>
    </source>
</reference>
<evidence type="ECO:0000313" key="3">
    <source>
        <dbReference type="Proteomes" id="UP000060513"/>
    </source>
</evidence>
<evidence type="ECO:0000256" key="1">
    <source>
        <dbReference type="SAM" id="MobiDB-lite"/>
    </source>
</evidence>
<dbReference type="AlphaFoldDB" id="A0A0M3QH56"/>
<dbReference type="PATRIC" id="fig|38300.4.peg.694"/>
<organism evidence="2">
    <name type="scientific">Streptomyces pristinaespiralis</name>
    <dbReference type="NCBI Taxonomy" id="38300"/>
    <lineage>
        <taxon>Bacteria</taxon>
        <taxon>Bacillati</taxon>
        <taxon>Actinomycetota</taxon>
        <taxon>Actinomycetes</taxon>
        <taxon>Kitasatosporales</taxon>
        <taxon>Streptomycetaceae</taxon>
        <taxon>Streptomyces</taxon>
    </lineage>
</organism>
<dbReference type="Proteomes" id="UP000060513">
    <property type="component" value="Chromosome"/>
</dbReference>
<feature type="region of interest" description="Disordered" evidence="1">
    <location>
        <begin position="358"/>
        <end position="380"/>
    </location>
</feature>
<protein>
    <submittedName>
        <fullName evidence="2">Uncharacterized protein</fullName>
    </submittedName>
</protein>
<dbReference type="RefSeq" id="WP_005308188.1">
    <property type="nucleotide sequence ID" value="NZ_CP011340.1"/>
</dbReference>